<name>A0A9N9GTD7_9GLOM</name>
<proteinExistence type="predicted"/>
<dbReference type="AlphaFoldDB" id="A0A9N9GTD7"/>
<organism evidence="1 2">
    <name type="scientific">Cetraspora pellucida</name>
    <dbReference type="NCBI Taxonomy" id="1433469"/>
    <lineage>
        <taxon>Eukaryota</taxon>
        <taxon>Fungi</taxon>
        <taxon>Fungi incertae sedis</taxon>
        <taxon>Mucoromycota</taxon>
        <taxon>Glomeromycotina</taxon>
        <taxon>Glomeromycetes</taxon>
        <taxon>Diversisporales</taxon>
        <taxon>Gigasporaceae</taxon>
        <taxon>Cetraspora</taxon>
    </lineage>
</organism>
<evidence type="ECO:0000313" key="2">
    <source>
        <dbReference type="Proteomes" id="UP000789759"/>
    </source>
</evidence>
<reference evidence="1" key="1">
    <citation type="submission" date="2021-06" db="EMBL/GenBank/DDBJ databases">
        <authorList>
            <person name="Kallberg Y."/>
            <person name="Tangrot J."/>
            <person name="Rosling A."/>
        </authorList>
    </citation>
    <scope>NUCLEOTIDE SEQUENCE</scope>
    <source>
        <strain evidence="1">FL966</strain>
    </source>
</reference>
<keyword evidence="2" id="KW-1185">Reference proteome</keyword>
<evidence type="ECO:0000313" key="1">
    <source>
        <dbReference type="EMBL" id="CAG8632651.1"/>
    </source>
</evidence>
<sequence length="171" mass="19815">MVYNQCFFKIIRKIKEDSKTLEEIREFISKLDEKAKYLREFREYNEVAFQTAVELLLPTKHWCSELRLVIGSSKISGEGRFGFIDIFVNGVNGNGLSSSIILELKCISLVGLLSGEKGRWVDNPDYKSLMELDAKLEKEAENELLNRKYFYWCKEKKKCKQVNVKKIISGG</sequence>
<comment type="caution">
    <text evidence="1">The sequence shown here is derived from an EMBL/GenBank/DDBJ whole genome shotgun (WGS) entry which is preliminary data.</text>
</comment>
<dbReference type="OrthoDB" id="2423038at2759"/>
<accession>A0A9N9GTD7</accession>
<gene>
    <name evidence="1" type="ORF">CPELLU_LOCUS8465</name>
</gene>
<dbReference type="EMBL" id="CAJVQA010006029">
    <property type="protein sequence ID" value="CAG8632651.1"/>
    <property type="molecule type" value="Genomic_DNA"/>
</dbReference>
<protein>
    <submittedName>
        <fullName evidence="1">19616_t:CDS:1</fullName>
    </submittedName>
</protein>
<dbReference type="Proteomes" id="UP000789759">
    <property type="component" value="Unassembled WGS sequence"/>
</dbReference>